<sequence length="156" mass="16847">MAVTKIRKISSWTLLVLIVVSVAVCLAFFVGGVELDASGNKVYANTDLVLYWGYALVALTLIATLVFAIASLIQGFRTNPKKALQGLLVFILLIVILGVSYAIGDSTPMSVNEDSAQYNTPGWLKTIDMCIYTAYTLVVLIIVGVIWGGIRKSLSK</sequence>
<reference evidence="2 3" key="1">
    <citation type="submission" date="2009-04" db="EMBL/GenBank/DDBJ databases">
        <authorList>
            <person name="Sebastian Y."/>
            <person name="Madupu R."/>
            <person name="Durkin A.S."/>
            <person name="Torralba M."/>
            <person name="Methe B."/>
            <person name="Sutton G.G."/>
            <person name="Strausberg R.L."/>
            <person name="Nelson K.E."/>
        </authorList>
    </citation>
    <scope>NUCLEOTIDE SEQUENCE [LARGE SCALE GENOMIC DNA]</scope>
    <source>
        <strain evidence="2 3">60-3</strain>
    </source>
</reference>
<protein>
    <submittedName>
        <fullName evidence="2">Uncharacterized protein</fullName>
    </submittedName>
</protein>
<evidence type="ECO:0000313" key="3">
    <source>
        <dbReference type="Proteomes" id="UP000003303"/>
    </source>
</evidence>
<keyword evidence="1" id="KW-1133">Transmembrane helix</keyword>
<dbReference type="Proteomes" id="UP000003303">
    <property type="component" value="Unassembled WGS sequence"/>
</dbReference>
<gene>
    <name evidence="2" type="ORF">PORUE0001_0994</name>
</gene>
<feature type="transmembrane region" description="Helical" evidence="1">
    <location>
        <begin position="123"/>
        <end position="150"/>
    </location>
</feature>
<dbReference type="OrthoDB" id="1121549at2"/>
<dbReference type="AlphaFoldDB" id="C2MAY2"/>
<feature type="transmembrane region" description="Helical" evidence="1">
    <location>
        <begin position="84"/>
        <end position="103"/>
    </location>
</feature>
<comment type="caution">
    <text evidence="2">The sequence shown here is derived from an EMBL/GenBank/DDBJ whole genome shotgun (WGS) entry which is preliminary data.</text>
</comment>
<dbReference type="RefSeq" id="WP_007365084.1">
    <property type="nucleotide sequence ID" value="NZ_ACLR01000118.1"/>
</dbReference>
<evidence type="ECO:0000256" key="1">
    <source>
        <dbReference type="SAM" id="Phobius"/>
    </source>
</evidence>
<accession>C2MAY2</accession>
<proteinExistence type="predicted"/>
<keyword evidence="1" id="KW-0812">Transmembrane</keyword>
<keyword evidence="1" id="KW-0472">Membrane</keyword>
<dbReference type="eggNOG" id="ENOG503490R">
    <property type="taxonomic scope" value="Bacteria"/>
</dbReference>
<feature type="transmembrane region" description="Helical" evidence="1">
    <location>
        <begin position="51"/>
        <end position="72"/>
    </location>
</feature>
<dbReference type="STRING" id="596327.PORUE0001_0994"/>
<keyword evidence="3" id="KW-1185">Reference proteome</keyword>
<dbReference type="EMBL" id="ACLR01000118">
    <property type="protein sequence ID" value="EEK17114.1"/>
    <property type="molecule type" value="Genomic_DNA"/>
</dbReference>
<evidence type="ECO:0000313" key="2">
    <source>
        <dbReference type="EMBL" id="EEK17114.1"/>
    </source>
</evidence>
<name>C2MAY2_9PORP</name>
<organism evidence="2 3">
    <name type="scientific">Porphyromonas uenonis 60-3</name>
    <dbReference type="NCBI Taxonomy" id="596327"/>
    <lineage>
        <taxon>Bacteria</taxon>
        <taxon>Pseudomonadati</taxon>
        <taxon>Bacteroidota</taxon>
        <taxon>Bacteroidia</taxon>
        <taxon>Bacteroidales</taxon>
        <taxon>Porphyromonadaceae</taxon>
        <taxon>Porphyromonas</taxon>
    </lineage>
</organism>
<feature type="transmembrane region" description="Helical" evidence="1">
    <location>
        <begin position="12"/>
        <end position="31"/>
    </location>
</feature>